<protein>
    <recommendedName>
        <fullName evidence="6">Exonuclease domain-containing protein</fullName>
    </recommendedName>
</protein>
<dbReference type="GO" id="GO:0003676">
    <property type="term" value="F:nucleic acid binding"/>
    <property type="evidence" value="ECO:0007669"/>
    <property type="project" value="InterPro"/>
</dbReference>
<keyword evidence="1" id="KW-0698">rRNA processing</keyword>
<dbReference type="EMBL" id="JASBNA010000002">
    <property type="protein sequence ID" value="KAK7694396.1"/>
    <property type="molecule type" value="Genomic_DNA"/>
</dbReference>
<keyword evidence="8" id="KW-1185">Reference proteome</keyword>
<organism evidence="7 8">
    <name type="scientific">Cerrena zonata</name>
    <dbReference type="NCBI Taxonomy" id="2478898"/>
    <lineage>
        <taxon>Eukaryota</taxon>
        <taxon>Fungi</taxon>
        <taxon>Dikarya</taxon>
        <taxon>Basidiomycota</taxon>
        <taxon>Agaricomycotina</taxon>
        <taxon>Agaricomycetes</taxon>
        <taxon>Polyporales</taxon>
        <taxon>Cerrenaceae</taxon>
        <taxon>Cerrena</taxon>
    </lineage>
</organism>
<keyword evidence="4" id="KW-0269">Exonuclease</keyword>
<keyword evidence="3" id="KW-0378">Hydrolase</keyword>
<dbReference type="InterPro" id="IPR012337">
    <property type="entry name" value="RNaseH-like_sf"/>
</dbReference>
<dbReference type="SMART" id="SM00479">
    <property type="entry name" value="EXOIII"/>
    <property type="match status" value="1"/>
</dbReference>
<name>A0AAW0GXG4_9APHY</name>
<dbReference type="GO" id="GO:0005634">
    <property type="term" value="C:nucleus"/>
    <property type="evidence" value="ECO:0007669"/>
    <property type="project" value="TreeGrafter"/>
</dbReference>
<evidence type="ECO:0000256" key="2">
    <source>
        <dbReference type="ARBA" id="ARBA00022722"/>
    </source>
</evidence>
<evidence type="ECO:0000256" key="3">
    <source>
        <dbReference type="ARBA" id="ARBA00022801"/>
    </source>
</evidence>
<dbReference type="InterPro" id="IPR047021">
    <property type="entry name" value="REXO1/3/4-like"/>
</dbReference>
<keyword evidence="2" id="KW-0540">Nuclease</keyword>
<dbReference type="AlphaFoldDB" id="A0AAW0GXG4"/>
<dbReference type="GO" id="GO:0006364">
    <property type="term" value="P:rRNA processing"/>
    <property type="evidence" value="ECO:0007669"/>
    <property type="project" value="UniProtKB-KW"/>
</dbReference>
<accession>A0AAW0GXG4</accession>
<dbReference type="PANTHER" id="PTHR12801">
    <property type="entry name" value="RNA EXONUCLEASE REXO1 / RECO3 FAMILY MEMBER-RELATED"/>
    <property type="match status" value="1"/>
</dbReference>
<dbReference type="InterPro" id="IPR036397">
    <property type="entry name" value="RNaseH_sf"/>
</dbReference>
<gene>
    <name evidence="7" type="ORF">QCA50_001582</name>
</gene>
<reference evidence="7 8" key="1">
    <citation type="submission" date="2022-09" db="EMBL/GenBank/DDBJ databases">
        <authorList>
            <person name="Palmer J.M."/>
        </authorList>
    </citation>
    <scope>NUCLEOTIDE SEQUENCE [LARGE SCALE GENOMIC DNA]</scope>
    <source>
        <strain evidence="7 8">DSM 7382</strain>
    </source>
</reference>
<dbReference type="GO" id="GO:0004527">
    <property type="term" value="F:exonuclease activity"/>
    <property type="evidence" value="ECO:0007669"/>
    <property type="project" value="UniProtKB-KW"/>
</dbReference>
<comment type="caution">
    <text evidence="7">The sequence shown here is derived from an EMBL/GenBank/DDBJ whole genome shotgun (WGS) entry which is preliminary data.</text>
</comment>
<proteinExistence type="predicted"/>
<evidence type="ECO:0000256" key="1">
    <source>
        <dbReference type="ARBA" id="ARBA00022552"/>
    </source>
</evidence>
<feature type="domain" description="Exonuclease" evidence="6">
    <location>
        <begin position="44"/>
        <end position="201"/>
    </location>
</feature>
<comment type="function">
    <text evidence="5">Exoribonuclease involved in ribosome biosynthesis. Involved in the processing of ITS1, the internal transcribed spacer localized between the 18S and 5.8S rRNAs.</text>
</comment>
<dbReference type="SUPFAM" id="SSF53098">
    <property type="entry name" value="Ribonuclease H-like"/>
    <property type="match status" value="1"/>
</dbReference>
<dbReference type="InterPro" id="IPR013520">
    <property type="entry name" value="Ribonucl_H"/>
</dbReference>
<evidence type="ECO:0000256" key="5">
    <source>
        <dbReference type="ARBA" id="ARBA00025599"/>
    </source>
</evidence>
<dbReference type="PANTHER" id="PTHR12801:SF45">
    <property type="entry name" value="RNA EXONUCLEASE 4"/>
    <property type="match status" value="1"/>
</dbReference>
<evidence type="ECO:0000313" key="7">
    <source>
        <dbReference type="EMBL" id="KAK7694396.1"/>
    </source>
</evidence>
<evidence type="ECO:0000256" key="4">
    <source>
        <dbReference type="ARBA" id="ARBA00022839"/>
    </source>
</evidence>
<dbReference type="Proteomes" id="UP001385951">
    <property type="component" value="Unassembled WGS sequence"/>
</dbReference>
<dbReference type="Pfam" id="PF00929">
    <property type="entry name" value="RNase_T"/>
    <property type="match status" value="1"/>
</dbReference>
<evidence type="ECO:0000259" key="6">
    <source>
        <dbReference type="SMART" id="SM00479"/>
    </source>
</evidence>
<sequence length="222" mass="24522">MAPSSNSSSGSSTEGRSLFSYTPLPMRRSGKHFPSSNYLAVAAQVVHYGGASQLPMVARVLITDYRGNVVLDTFIRPTQYVTDYRTEKTGIRPVHLGAAPTFEDVQRHVAGIIKDKILVGYALWKFLSVFGISHPALETRDTALFMPFRKSLKVKPSFMVPLETLVQRLMGHYIGLNGEVAVEEARAALDLFRSCEALWEDTIKSGSWPCCLPPSAYGNCFT</sequence>
<dbReference type="Gene3D" id="3.30.420.10">
    <property type="entry name" value="Ribonuclease H-like superfamily/Ribonuclease H"/>
    <property type="match status" value="1"/>
</dbReference>
<evidence type="ECO:0000313" key="8">
    <source>
        <dbReference type="Proteomes" id="UP001385951"/>
    </source>
</evidence>